<dbReference type="RefSeq" id="WP_161998154.1">
    <property type="nucleotide sequence ID" value="NZ_WFLM01000003.1"/>
</dbReference>
<dbReference type="PROSITE" id="PS51257">
    <property type="entry name" value="PROKAR_LIPOPROTEIN"/>
    <property type="match status" value="1"/>
</dbReference>
<dbReference type="SUPFAM" id="SSF101898">
    <property type="entry name" value="NHL repeat"/>
    <property type="match status" value="1"/>
</dbReference>
<accession>A0A6N6VSC7</accession>
<protein>
    <submittedName>
        <fullName evidence="1">Uncharacterized protein</fullName>
    </submittedName>
</protein>
<sequence>MKILLFILLFLFIFSSCSSGKGKFYLGLNNTLKPNEKEQYIIKNTGIINCFEEGKKTIFVKNNKENEILASCELSAVVFNNNNLFFANDKSIYDNNVSPIFSIPFNNNNFTDINNITYYKNSKFIFTKKFEDLTVTLDNKYIFATTSFDRDDSNYEYNSILYWQPEFPNNVEFLSVIENEKETRDIKKYLQKELNNSKYFKVEGLTIIPDNKILFGIREEGDSYKNFEYSFKIILASLIYKDSKYFLKNDFKLIYNFKNTNKYINEKVGISGLAWNKFNDKLFILSSFEHENIIGAYLWTIDLERLYKNNDPILVHDSKNIPLKFNNKAEGITILNNNELFIINDDDRIIKQTKINGIDYFKKPNESIYNILSKSL</sequence>
<evidence type="ECO:0000313" key="2">
    <source>
        <dbReference type="Proteomes" id="UP000437748"/>
    </source>
</evidence>
<dbReference type="Proteomes" id="UP000437748">
    <property type="component" value="Unassembled WGS sequence"/>
</dbReference>
<gene>
    <name evidence="1" type="ORF">GCL60_09115</name>
</gene>
<dbReference type="EMBL" id="WFLM01000003">
    <property type="protein sequence ID" value="KAB8039007.1"/>
    <property type="molecule type" value="Genomic_DNA"/>
</dbReference>
<organism evidence="1 2">
    <name type="scientific">Silvanigrella paludirubra</name>
    <dbReference type="NCBI Taxonomy" id="2499159"/>
    <lineage>
        <taxon>Bacteria</taxon>
        <taxon>Pseudomonadati</taxon>
        <taxon>Bdellovibrionota</taxon>
        <taxon>Oligoflexia</taxon>
        <taxon>Silvanigrellales</taxon>
        <taxon>Silvanigrellaceae</taxon>
        <taxon>Silvanigrella</taxon>
    </lineage>
</organism>
<dbReference type="AlphaFoldDB" id="A0A6N6VSC7"/>
<evidence type="ECO:0000313" key="1">
    <source>
        <dbReference type="EMBL" id="KAB8039007.1"/>
    </source>
</evidence>
<keyword evidence="2" id="KW-1185">Reference proteome</keyword>
<name>A0A6N6VSC7_9BACT</name>
<comment type="caution">
    <text evidence="1">The sequence shown here is derived from an EMBL/GenBank/DDBJ whole genome shotgun (WGS) entry which is preliminary data.</text>
</comment>
<reference evidence="1 2" key="1">
    <citation type="submission" date="2019-10" db="EMBL/GenBank/DDBJ databases">
        <title>New species of Slilvanegrellaceae.</title>
        <authorList>
            <person name="Pitt A."/>
            <person name="Hahn M.W."/>
        </authorList>
    </citation>
    <scope>NUCLEOTIDE SEQUENCE [LARGE SCALE GENOMIC DNA]</scope>
    <source>
        <strain evidence="1 2">SP-Ram-0.45-NSY-1</strain>
    </source>
</reference>
<dbReference type="OrthoDB" id="6179211at2"/>
<proteinExistence type="predicted"/>